<dbReference type="PROSITE" id="PS50003">
    <property type="entry name" value="PH_DOMAIN"/>
    <property type="match status" value="1"/>
</dbReference>
<evidence type="ECO:0000313" key="4">
    <source>
        <dbReference type="Proteomes" id="UP001353858"/>
    </source>
</evidence>
<reference evidence="4" key="1">
    <citation type="submission" date="2023-01" db="EMBL/GenBank/DDBJ databases">
        <title>Key to firefly adult light organ development and bioluminescence: homeobox transcription factors regulate luciferase expression and transportation to peroxisome.</title>
        <authorList>
            <person name="Fu X."/>
        </authorList>
    </citation>
    <scope>NUCLEOTIDE SEQUENCE [LARGE SCALE GENOMIC DNA]</scope>
</reference>
<feature type="coiled-coil region" evidence="1">
    <location>
        <begin position="335"/>
        <end position="467"/>
    </location>
</feature>
<dbReference type="Proteomes" id="UP001353858">
    <property type="component" value="Unassembled WGS sequence"/>
</dbReference>
<dbReference type="SMART" id="SM00233">
    <property type="entry name" value="PH"/>
    <property type="match status" value="1"/>
</dbReference>
<evidence type="ECO:0000256" key="1">
    <source>
        <dbReference type="SAM" id="Coils"/>
    </source>
</evidence>
<dbReference type="EMBL" id="JARPUR010000006">
    <property type="protein sequence ID" value="KAK4873844.1"/>
    <property type="molecule type" value="Genomic_DNA"/>
</dbReference>
<keyword evidence="4" id="KW-1185">Reference proteome</keyword>
<accession>A0AAN7PQB0</accession>
<comment type="caution">
    <text evidence="3">The sequence shown here is derived from an EMBL/GenBank/DDBJ whole genome shotgun (WGS) entry which is preliminary data.</text>
</comment>
<dbReference type="Pfam" id="PF00169">
    <property type="entry name" value="PH"/>
    <property type="match status" value="1"/>
</dbReference>
<dbReference type="GO" id="GO:0005634">
    <property type="term" value="C:nucleus"/>
    <property type="evidence" value="ECO:0007669"/>
    <property type="project" value="TreeGrafter"/>
</dbReference>
<gene>
    <name evidence="3" type="ORF">RN001_013204</name>
</gene>
<dbReference type="PANTHER" id="PTHR14383:SF5">
    <property type="entry name" value="RUN DOMAIN-CONTAINING PROTEIN"/>
    <property type="match status" value="1"/>
</dbReference>
<keyword evidence="1" id="KW-0175">Coiled coil</keyword>
<dbReference type="SUPFAM" id="SSF50729">
    <property type="entry name" value="PH domain-like"/>
    <property type="match status" value="1"/>
</dbReference>
<dbReference type="AlphaFoldDB" id="A0AAN7PQB0"/>
<dbReference type="Gene3D" id="2.30.29.30">
    <property type="entry name" value="Pleckstrin-homology domain (PH domain)/Phosphotyrosine-binding domain (PTB)"/>
    <property type="match status" value="1"/>
</dbReference>
<dbReference type="InterPro" id="IPR011993">
    <property type="entry name" value="PH-like_dom_sf"/>
</dbReference>
<dbReference type="Pfam" id="PF25530">
    <property type="entry name" value="EF-hand_SWAP70_N"/>
    <property type="match status" value="1"/>
</dbReference>
<protein>
    <recommendedName>
        <fullName evidence="2">PH domain-containing protein</fullName>
    </recommendedName>
</protein>
<sequence>MAVLLENVTNYVWHAFAALQQDKPGFVQKSKLKVLTANIGTLLDLYGVEKGLDHYRSTSSLNFDHFKYYLQREVFSSLPDKIPLPELRDHETKIAEACWFVCQKRYLSQEKRIFSDESVLQIFRIFCLLAELILDKNGVTYQVLLHPSEASYVAQTLANSLGCIWDEEDFIDLGVSIGAFRLAPFIAVLESRCVVDVKDPDAISEAVTDLYQTFVDDVIKKGFLYKKGYIFSTMKEYWFVLRPSELAYYKSRSEKERCGSLTIEPGSKVESKAGFKILLQTPERTFELGTSDHMTRLQWISALQVAADHSATFQTYQRMQASKRRMQRQGRSQEILRARAQLQHERNARKAAEGQAKELEAVVIEESKRLTELEQIRSNLEKLLEEETQAKRDEEIVRALQARVLAEEWEKREELEKLQEEQRTLLDEERGKRKEYEELQFKKEMDLKAAQDRLDQLDRERIGLDDALKLAIHKIQLSEERREILESRLLEVAPSLRDGDRIRRARSFVPSTKEKPILLEVRASTLRRPAKN</sequence>
<evidence type="ECO:0000313" key="3">
    <source>
        <dbReference type="EMBL" id="KAK4873844.1"/>
    </source>
</evidence>
<feature type="domain" description="PH" evidence="2">
    <location>
        <begin position="217"/>
        <end position="308"/>
    </location>
</feature>
<dbReference type="InterPro" id="IPR001849">
    <property type="entry name" value="PH_domain"/>
</dbReference>
<dbReference type="GO" id="GO:0005737">
    <property type="term" value="C:cytoplasm"/>
    <property type="evidence" value="ECO:0007669"/>
    <property type="project" value="TreeGrafter"/>
</dbReference>
<name>A0AAN7PQB0_9COLE</name>
<organism evidence="3 4">
    <name type="scientific">Aquatica leii</name>
    <dbReference type="NCBI Taxonomy" id="1421715"/>
    <lineage>
        <taxon>Eukaryota</taxon>
        <taxon>Metazoa</taxon>
        <taxon>Ecdysozoa</taxon>
        <taxon>Arthropoda</taxon>
        <taxon>Hexapoda</taxon>
        <taxon>Insecta</taxon>
        <taxon>Pterygota</taxon>
        <taxon>Neoptera</taxon>
        <taxon>Endopterygota</taxon>
        <taxon>Coleoptera</taxon>
        <taxon>Polyphaga</taxon>
        <taxon>Elateriformia</taxon>
        <taxon>Elateroidea</taxon>
        <taxon>Lampyridae</taxon>
        <taxon>Luciolinae</taxon>
        <taxon>Aquatica</taxon>
    </lineage>
</organism>
<dbReference type="PANTHER" id="PTHR14383">
    <property type="entry name" value="SWAP-70 RECOMBINASE"/>
    <property type="match status" value="1"/>
</dbReference>
<proteinExistence type="predicted"/>
<dbReference type="InterPro" id="IPR057836">
    <property type="entry name" value="EF-hand_SWAP70_N"/>
</dbReference>
<evidence type="ECO:0000259" key="2">
    <source>
        <dbReference type="PROSITE" id="PS50003"/>
    </source>
</evidence>